<dbReference type="Pfam" id="PF00650">
    <property type="entry name" value="CRAL_TRIO"/>
    <property type="match status" value="1"/>
</dbReference>
<dbReference type="GO" id="GO:0016020">
    <property type="term" value="C:membrane"/>
    <property type="evidence" value="ECO:0007669"/>
    <property type="project" value="TreeGrafter"/>
</dbReference>
<dbReference type="Proteomes" id="UP001152759">
    <property type="component" value="Chromosome 6"/>
</dbReference>
<dbReference type="PANTHER" id="PTHR10174">
    <property type="entry name" value="ALPHA-TOCOPHEROL TRANSFER PROTEIN-RELATED"/>
    <property type="match status" value="1"/>
</dbReference>
<feature type="domain" description="CRAL-TRIO" evidence="1">
    <location>
        <begin position="132"/>
        <end position="233"/>
    </location>
</feature>
<dbReference type="PROSITE" id="PS50191">
    <property type="entry name" value="CRAL_TRIO"/>
    <property type="match status" value="1"/>
</dbReference>
<reference evidence="2" key="1">
    <citation type="submission" date="2021-12" db="EMBL/GenBank/DDBJ databases">
        <authorList>
            <person name="King R."/>
        </authorList>
    </citation>
    <scope>NUCLEOTIDE SEQUENCE</scope>
</reference>
<dbReference type="SUPFAM" id="SSF52087">
    <property type="entry name" value="CRAL/TRIO domain"/>
    <property type="match status" value="1"/>
</dbReference>
<dbReference type="SUPFAM" id="SSF46938">
    <property type="entry name" value="CRAL/TRIO N-terminal domain"/>
    <property type="match status" value="1"/>
</dbReference>
<accession>A0A9P0F679</accession>
<dbReference type="InterPro" id="IPR036273">
    <property type="entry name" value="CRAL/TRIO_N_dom_sf"/>
</dbReference>
<sequence length="278" mass="32449">MEPSPAIIRESVKHIKEWMEKDPHLPNVEDEDWLETYFYNNKFSLEKTKAKLALYYSIKNEYPEIMKKRDPTTPALARARKAMIVCFCRELTQNGYYLSYAKFGPDPDLFNTNDIYKRLTMMSDAQHLEKHRRFSFAAIVDCQFLSYKHVLKTVPTMPGMVNLVNAYTERIAEIHFISAPPFLRKSIELVKRYLPEKLSKRLFVHTAGSESIINTTDRKVLASDFGGDGPSLAELDEQCQKLLEKHRNWFLEQDNVCADGFQWKTEDMNGSFKRLDID</sequence>
<gene>
    <name evidence="2" type="ORF">BEMITA_LOCUS10052</name>
</gene>
<dbReference type="Gene3D" id="3.40.525.10">
    <property type="entry name" value="CRAL-TRIO lipid binding domain"/>
    <property type="match status" value="1"/>
</dbReference>
<evidence type="ECO:0000313" key="3">
    <source>
        <dbReference type="Proteomes" id="UP001152759"/>
    </source>
</evidence>
<dbReference type="KEGG" id="btab:109038625"/>
<dbReference type="PANTHER" id="PTHR10174:SF222">
    <property type="entry name" value="GH10083P-RELATED"/>
    <property type="match status" value="1"/>
</dbReference>
<dbReference type="GO" id="GO:1902936">
    <property type="term" value="F:phosphatidylinositol bisphosphate binding"/>
    <property type="evidence" value="ECO:0007669"/>
    <property type="project" value="TreeGrafter"/>
</dbReference>
<evidence type="ECO:0000259" key="1">
    <source>
        <dbReference type="PROSITE" id="PS50191"/>
    </source>
</evidence>
<keyword evidence="3" id="KW-1185">Reference proteome</keyword>
<dbReference type="CDD" id="cd00170">
    <property type="entry name" value="SEC14"/>
    <property type="match status" value="1"/>
</dbReference>
<evidence type="ECO:0000313" key="2">
    <source>
        <dbReference type="EMBL" id="CAH0391435.1"/>
    </source>
</evidence>
<dbReference type="AlphaFoldDB" id="A0A9P0F679"/>
<dbReference type="InterPro" id="IPR036865">
    <property type="entry name" value="CRAL-TRIO_dom_sf"/>
</dbReference>
<name>A0A9P0F679_BEMTA</name>
<proteinExistence type="predicted"/>
<dbReference type="EMBL" id="OU963867">
    <property type="protein sequence ID" value="CAH0391435.1"/>
    <property type="molecule type" value="Genomic_DNA"/>
</dbReference>
<dbReference type="InterPro" id="IPR001251">
    <property type="entry name" value="CRAL-TRIO_dom"/>
</dbReference>
<organism evidence="2 3">
    <name type="scientific">Bemisia tabaci</name>
    <name type="common">Sweetpotato whitefly</name>
    <name type="synonym">Aleurodes tabaci</name>
    <dbReference type="NCBI Taxonomy" id="7038"/>
    <lineage>
        <taxon>Eukaryota</taxon>
        <taxon>Metazoa</taxon>
        <taxon>Ecdysozoa</taxon>
        <taxon>Arthropoda</taxon>
        <taxon>Hexapoda</taxon>
        <taxon>Insecta</taxon>
        <taxon>Pterygota</taxon>
        <taxon>Neoptera</taxon>
        <taxon>Paraneoptera</taxon>
        <taxon>Hemiptera</taxon>
        <taxon>Sternorrhyncha</taxon>
        <taxon>Aleyrodoidea</taxon>
        <taxon>Aleyrodidae</taxon>
        <taxon>Aleyrodinae</taxon>
        <taxon>Bemisia</taxon>
    </lineage>
</organism>
<protein>
    <recommendedName>
        <fullName evidence="1">CRAL-TRIO domain-containing protein</fullName>
    </recommendedName>
</protein>